<dbReference type="Proteomes" id="UP000552836">
    <property type="component" value="Unassembled WGS sequence"/>
</dbReference>
<dbReference type="EMBL" id="JAAMPA010000001">
    <property type="protein sequence ID" value="NIH68549.1"/>
    <property type="molecule type" value="Genomic_DNA"/>
</dbReference>
<protein>
    <submittedName>
        <fullName evidence="3">Uncharacterized protein</fullName>
    </submittedName>
</protein>
<evidence type="ECO:0000313" key="5">
    <source>
        <dbReference type="Proteomes" id="UP000648663"/>
    </source>
</evidence>
<keyword evidence="5" id="KW-1185">Reference proteome</keyword>
<reference evidence="2" key="4">
    <citation type="submission" date="2024-05" db="EMBL/GenBank/DDBJ databases">
        <authorList>
            <person name="Sun Q."/>
            <person name="Zhou Y."/>
        </authorList>
    </citation>
    <scope>NUCLEOTIDE SEQUENCE</scope>
    <source>
        <strain evidence="2">CGMCC 4.5581</strain>
    </source>
</reference>
<evidence type="ECO:0000313" key="4">
    <source>
        <dbReference type="Proteomes" id="UP000552836"/>
    </source>
</evidence>
<dbReference type="RefSeq" id="WP_166755745.1">
    <property type="nucleotide sequence ID" value="NZ_BAABJU010000023.1"/>
</dbReference>
<keyword evidence="1" id="KW-0472">Membrane</keyword>
<reference evidence="3 4" key="3">
    <citation type="submission" date="2020-02" db="EMBL/GenBank/DDBJ databases">
        <title>Sequencing the genomes of 1000 actinobacteria strains.</title>
        <authorList>
            <person name="Klenk H.-P."/>
        </authorList>
    </citation>
    <scope>NUCLEOTIDE SEQUENCE [LARGE SCALE GENOMIC DNA]</scope>
    <source>
        <strain evidence="3 4">DSM 45201</strain>
    </source>
</reference>
<sequence>MTRTGVLLVLALALSAVGVVDAVRAQDDDLAVLLAAVGLLVAAALGTETRRRSAVLLRPDLARWLELRAATTGEPVDRLADRCVAACRAGLVEDGAAADGRR</sequence>
<evidence type="ECO:0000256" key="1">
    <source>
        <dbReference type="SAM" id="Phobius"/>
    </source>
</evidence>
<dbReference type="Proteomes" id="UP000648663">
    <property type="component" value="Unassembled WGS sequence"/>
</dbReference>
<evidence type="ECO:0000313" key="3">
    <source>
        <dbReference type="EMBL" id="NIH68549.1"/>
    </source>
</evidence>
<reference evidence="2" key="1">
    <citation type="journal article" date="2014" name="Int. J. Syst. Evol. Microbiol.">
        <title>Complete genome of a new Firmicutes species belonging to the dominant human colonic microbiota ('Ruminococcus bicirculans') reveals two chromosomes and a selective capacity to utilize plant glucans.</title>
        <authorList>
            <consortium name="NISC Comparative Sequencing Program"/>
            <person name="Wegmann U."/>
            <person name="Louis P."/>
            <person name="Goesmann A."/>
            <person name="Henrissat B."/>
            <person name="Duncan S.H."/>
            <person name="Flint H.J."/>
        </authorList>
    </citation>
    <scope>NUCLEOTIDE SEQUENCE</scope>
    <source>
        <strain evidence="2">CGMCC 4.5581</strain>
    </source>
</reference>
<reference evidence="5" key="2">
    <citation type="journal article" date="2019" name="Int. J. Syst. Evol. Microbiol.">
        <title>The Global Catalogue of Microorganisms (GCM) 10K type strain sequencing project: providing services to taxonomists for standard genome sequencing and annotation.</title>
        <authorList>
            <consortium name="The Broad Institute Genomics Platform"/>
            <consortium name="The Broad Institute Genome Sequencing Center for Infectious Disease"/>
            <person name="Wu L."/>
            <person name="Ma J."/>
        </authorList>
    </citation>
    <scope>NUCLEOTIDE SEQUENCE [LARGE SCALE GENOMIC DNA]</scope>
    <source>
        <strain evidence="5">CGMCC 4.5581</strain>
    </source>
</reference>
<name>A0A846LYP5_9ACTN</name>
<dbReference type="EMBL" id="BMMI01000002">
    <property type="protein sequence ID" value="GGL58094.1"/>
    <property type="molecule type" value="Genomic_DNA"/>
</dbReference>
<accession>A0A846LYP5</accession>
<comment type="caution">
    <text evidence="3">The sequence shown here is derived from an EMBL/GenBank/DDBJ whole genome shotgun (WGS) entry which is preliminary data.</text>
</comment>
<feature type="transmembrane region" description="Helical" evidence="1">
    <location>
        <begin position="32"/>
        <end position="49"/>
    </location>
</feature>
<evidence type="ECO:0000313" key="2">
    <source>
        <dbReference type="EMBL" id="GGL58094.1"/>
    </source>
</evidence>
<gene>
    <name evidence="3" type="ORF">FB380_002995</name>
    <name evidence="2" type="ORF">GCM10011589_12700</name>
</gene>
<keyword evidence="1" id="KW-0812">Transmembrane</keyword>
<keyword evidence="1" id="KW-1133">Transmembrane helix</keyword>
<dbReference type="AlphaFoldDB" id="A0A846LYP5"/>
<organism evidence="3 4">
    <name type="scientific">Modestobacter marinus</name>
    <dbReference type="NCBI Taxonomy" id="477641"/>
    <lineage>
        <taxon>Bacteria</taxon>
        <taxon>Bacillati</taxon>
        <taxon>Actinomycetota</taxon>
        <taxon>Actinomycetes</taxon>
        <taxon>Geodermatophilales</taxon>
        <taxon>Geodermatophilaceae</taxon>
        <taxon>Modestobacter</taxon>
    </lineage>
</organism>
<proteinExistence type="predicted"/>